<dbReference type="Proteomes" id="UP000594121">
    <property type="component" value="Chromosome"/>
</dbReference>
<protein>
    <recommendedName>
        <fullName evidence="4">Thymidylate kinase</fullName>
    </recommendedName>
</protein>
<name>A0A7L9FHG3_9CREN</name>
<keyword evidence="3" id="KW-1185">Reference proteome</keyword>
<keyword evidence="1" id="KW-0472">Membrane</keyword>
<evidence type="ECO:0000313" key="2">
    <source>
        <dbReference type="EMBL" id="QOJ79268.1"/>
    </source>
</evidence>
<evidence type="ECO:0000256" key="1">
    <source>
        <dbReference type="SAM" id="Phobius"/>
    </source>
</evidence>
<organism evidence="2 3">
    <name type="scientific">Infirmifilum lucidum</name>
    <dbReference type="NCBI Taxonomy" id="2776706"/>
    <lineage>
        <taxon>Archaea</taxon>
        <taxon>Thermoproteota</taxon>
        <taxon>Thermoprotei</taxon>
        <taxon>Thermofilales</taxon>
        <taxon>Thermofilaceae</taxon>
        <taxon>Infirmifilum</taxon>
    </lineage>
</organism>
<dbReference type="AlphaFoldDB" id="A0A7L9FHG3"/>
<dbReference type="EMBL" id="CP062310">
    <property type="protein sequence ID" value="QOJ79268.1"/>
    <property type="molecule type" value="Genomic_DNA"/>
</dbReference>
<dbReference type="SUPFAM" id="SSF52540">
    <property type="entry name" value="P-loop containing nucleoside triphosphate hydrolases"/>
    <property type="match status" value="1"/>
</dbReference>
<reference evidence="2 3" key="1">
    <citation type="submission" date="2020-10" db="EMBL/GenBank/DDBJ databases">
        <title>Thermofilum lucidum 3507LT sp. nov. a novel member of Thermofilaceae family isolated from Chile hot spring, and proposal of description order Thermofilales.</title>
        <authorList>
            <person name="Zayulina K.S."/>
            <person name="Elcheninov A.G."/>
            <person name="Toshchakov S.V."/>
            <person name="Kublanov I.V."/>
        </authorList>
    </citation>
    <scope>NUCLEOTIDE SEQUENCE [LARGE SCALE GENOMIC DNA]</scope>
    <source>
        <strain evidence="2 3">3507LT</strain>
    </source>
</reference>
<gene>
    <name evidence="2" type="ORF">IG193_02050</name>
</gene>
<dbReference type="InterPro" id="IPR027417">
    <property type="entry name" value="P-loop_NTPase"/>
</dbReference>
<evidence type="ECO:0000313" key="3">
    <source>
        <dbReference type="Proteomes" id="UP000594121"/>
    </source>
</evidence>
<dbReference type="RefSeq" id="WP_192819240.1">
    <property type="nucleotide sequence ID" value="NZ_CP062310.1"/>
</dbReference>
<keyword evidence="1" id="KW-0812">Transmembrane</keyword>
<feature type="transmembrane region" description="Helical" evidence="1">
    <location>
        <begin position="75"/>
        <end position="94"/>
    </location>
</feature>
<sequence length="206" mass="23482">MIICLFGPDGSGKSSLARVLAEVLTRRGFRVRVSWMRGTHTLASLLAVFLSRFWAFRGRDNPYYNISIPRKMRRLWQLLEFASVIPVILSRFILPRLLGYCVIAERYLPDFIVWVSLTTRDVSYLRSLEARFLLALSEKASVKVYVRASEAELAKRRNDVGSGFIVKQLELYDKIAKAINAQVIDTTGKTVAESARILYDLVKQCS</sequence>
<dbReference type="InParanoid" id="A0A7L9FHG3"/>
<evidence type="ECO:0008006" key="4">
    <source>
        <dbReference type="Google" id="ProtNLM"/>
    </source>
</evidence>
<proteinExistence type="predicted"/>
<dbReference type="KEGG" id="thel:IG193_02050"/>
<keyword evidence="1" id="KW-1133">Transmembrane helix</keyword>
<feature type="transmembrane region" description="Helical" evidence="1">
    <location>
        <begin position="35"/>
        <end position="55"/>
    </location>
</feature>
<accession>A0A7L9FHG3</accession>
<dbReference type="Gene3D" id="3.40.50.300">
    <property type="entry name" value="P-loop containing nucleotide triphosphate hydrolases"/>
    <property type="match status" value="1"/>
</dbReference>
<dbReference type="GeneID" id="59148640"/>